<dbReference type="PANTHER" id="PTHR47475:SF2">
    <property type="entry name" value="CHROMOSOME TRANSMISSION FIDELITY PROTEIN 8"/>
    <property type="match status" value="1"/>
</dbReference>
<organism evidence="1 3">
    <name type="scientific">Schizosaccharomyces japonicus (strain yFS275 / FY16936)</name>
    <name type="common">Fission yeast</name>
    <dbReference type="NCBI Taxonomy" id="402676"/>
    <lineage>
        <taxon>Eukaryota</taxon>
        <taxon>Fungi</taxon>
        <taxon>Dikarya</taxon>
        <taxon>Ascomycota</taxon>
        <taxon>Taphrinomycotina</taxon>
        <taxon>Schizosaccharomycetes</taxon>
        <taxon>Schizosaccharomycetales</taxon>
        <taxon>Schizosaccharomycetaceae</taxon>
        <taxon>Schizosaccharomyces</taxon>
    </lineage>
</organism>
<accession>B6K2A5</accession>
<dbReference type="EMBL" id="KE651166">
    <property type="protein sequence ID" value="EEB07286.1"/>
    <property type="molecule type" value="Genomic_DNA"/>
</dbReference>
<protein>
    <submittedName>
        <fullName evidence="1">DNA replication factor C complex subunit Ctf8</fullName>
    </submittedName>
</protein>
<dbReference type="GO" id="GO:0031390">
    <property type="term" value="C:Ctf18 RFC-like complex"/>
    <property type="evidence" value="ECO:0007669"/>
    <property type="project" value="InterPro"/>
</dbReference>
<evidence type="ECO:0000313" key="2">
    <source>
        <dbReference type="JaponicusDB" id="SJAG_02373"/>
    </source>
</evidence>
<dbReference type="JaponicusDB" id="SJAG_02373">
    <property type="gene designation" value="ctf8"/>
</dbReference>
<evidence type="ECO:0000313" key="1">
    <source>
        <dbReference type="EMBL" id="EEB07286.1"/>
    </source>
</evidence>
<keyword evidence="3" id="KW-1185">Reference proteome</keyword>
<sequence>MTGIVRLTRQFGREIYLIDIQGDLERSKAEMNIGDLTIVQSTEKRVKSTAKLIVGNQCLEGTVEPLKQPMVILSKTNKRPRLESAETNPTTYVSMVSVIREKITFHLRPQLIHQ</sequence>
<dbReference type="Pfam" id="PF09696">
    <property type="entry name" value="Ctf8"/>
    <property type="match status" value="1"/>
</dbReference>
<dbReference type="GO" id="GO:0007064">
    <property type="term" value="P:mitotic sister chromatid cohesion"/>
    <property type="evidence" value="ECO:0007669"/>
    <property type="project" value="InterPro"/>
</dbReference>
<dbReference type="VEuPathDB" id="FungiDB:SJAG_02373"/>
<dbReference type="PANTHER" id="PTHR47475">
    <property type="entry name" value="CHROMOSOME TRANSMISSION FIDELITY PROTEIN 8"/>
    <property type="match status" value="1"/>
</dbReference>
<dbReference type="InterPro" id="IPR018607">
    <property type="entry name" value="Ctf8"/>
</dbReference>
<proteinExistence type="predicted"/>
<dbReference type="HOGENOM" id="CLU_2238175_0_0_1"/>
<dbReference type="AlphaFoldDB" id="B6K2A5"/>
<dbReference type="Proteomes" id="UP000001744">
    <property type="component" value="Unassembled WGS sequence"/>
</dbReference>
<dbReference type="OMA" id="GNQCMEG"/>
<dbReference type="RefSeq" id="XP_002173579.1">
    <property type="nucleotide sequence ID" value="XM_002173543.1"/>
</dbReference>
<dbReference type="STRING" id="402676.B6K2A5"/>
<name>B6K2A5_SCHJY</name>
<evidence type="ECO:0000313" key="3">
    <source>
        <dbReference type="Proteomes" id="UP000001744"/>
    </source>
</evidence>
<reference evidence="1 3" key="1">
    <citation type="journal article" date="2011" name="Science">
        <title>Comparative functional genomics of the fission yeasts.</title>
        <authorList>
            <person name="Rhind N."/>
            <person name="Chen Z."/>
            <person name="Yassour M."/>
            <person name="Thompson D.A."/>
            <person name="Haas B.J."/>
            <person name="Habib N."/>
            <person name="Wapinski I."/>
            <person name="Roy S."/>
            <person name="Lin M.F."/>
            <person name="Heiman D.I."/>
            <person name="Young S.K."/>
            <person name="Furuya K."/>
            <person name="Guo Y."/>
            <person name="Pidoux A."/>
            <person name="Chen H.M."/>
            <person name="Robbertse B."/>
            <person name="Goldberg J.M."/>
            <person name="Aoki K."/>
            <person name="Bayne E.H."/>
            <person name="Berlin A.M."/>
            <person name="Desjardins C.A."/>
            <person name="Dobbs E."/>
            <person name="Dukaj L."/>
            <person name="Fan L."/>
            <person name="FitzGerald M.G."/>
            <person name="French C."/>
            <person name="Gujja S."/>
            <person name="Hansen K."/>
            <person name="Keifenheim D."/>
            <person name="Levin J.Z."/>
            <person name="Mosher R.A."/>
            <person name="Mueller C.A."/>
            <person name="Pfiffner J."/>
            <person name="Priest M."/>
            <person name="Russ C."/>
            <person name="Smialowska A."/>
            <person name="Swoboda P."/>
            <person name="Sykes S.M."/>
            <person name="Vaughn M."/>
            <person name="Vengrova S."/>
            <person name="Yoder R."/>
            <person name="Zeng Q."/>
            <person name="Allshire R."/>
            <person name="Baulcombe D."/>
            <person name="Birren B.W."/>
            <person name="Brown W."/>
            <person name="Ekwall K."/>
            <person name="Kellis M."/>
            <person name="Leatherwood J."/>
            <person name="Levin H."/>
            <person name="Margalit H."/>
            <person name="Martienssen R."/>
            <person name="Nieduszynski C.A."/>
            <person name="Spatafora J.W."/>
            <person name="Friedman N."/>
            <person name="Dalgaard J.Z."/>
            <person name="Baumann P."/>
            <person name="Niki H."/>
            <person name="Regev A."/>
            <person name="Nusbaum C."/>
        </authorList>
    </citation>
    <scope>NUCLEOTIDE SEQUENCE [LARGE SCALE GENOMIC DNA]</scope>
    <source>
        <strain evidence="3">yFS275 / FY16936</strain>
    </source>
</reference>
<gene>
    <name evidence="2" type="primary">ctf8</name>
    <name evidence="1" type="ORF">SJAG_02373</name>
</gene>
<dbReference type="GeneID" id="7050018"/>
<dbReference type="OrthoDB" id="121932at2759"/>